<evidence type="ECO:0000256" key="7">
    <source>
        <dbReference type="ARBA" id="ARBA00022989"/>
    </source>
</evidence>
<evidence type="ECO:0000313" key="12">
    <source>
        <dbReference type="EMBL" id="UPT21316.1"/>
    </source>
</evidence>
<name>A0ABY4L0W8_THEAE</name>
<evidence type="ECO:0000313" key="13">
    <source>
        <dbReference type="Proteomes" id="UP000832041"/>
    </source>
</evidence>
<comment type="subcellular location">
    <subcellularLocation>
        <location evidence="1">Cell membrane</location>
        <topology evidence="1">Single-pass membrane protein</topology>
    </subcellularLocation>
</comment>
<keyword evidence="3" id="KW-0813">Transport</keyword>
<evidence type="ECO:0000256" key="10">
    <source>
        <dbReference type="SAM" id="MobiDB-lite"/>
    </source>
</evidence>
<evidence type="ECO:0000256" key="1">
    <source>
        <dbReference type="ARBA" id="ARBA00004162"/>
    </source>
</evidence>
<accession>A0ABY4L0W8</accession>
<evidence type="ECO:0000256" key="11">
    <source>
        <dbReference type="SAM" id="Phobius"/>
    </source>
</evidence>
<keyword evidence="9 11" id="KW-0472">Membrane</keyword>
<keyword evidence="13" id="KW-1185">Reference proteome</keyword>
<dbReference type="Pfam" id="PF02699">
    <property type="entry name" value="YajC"/>
    <property type="match status" value="1"/>
</dbReference>
<keyword evidence="8" id="KW-0811">Translocation</keyword>
<evidence type="ECO:0000256" key="3">
    <source>
        <dbReference type="ARBA" id="ARBA00022448"/>
    </source>
</evidence>
<evidence type="ECO:0000256" key="9">
    <source>
        <dbReference type="ARBA" id="ARBA00023136"/>
    </source>
</evidence>
<dbReference type="Proteomes" id="UP000832041">
    <property type="component" value="Chromosome"/>
</dbReference>
<dbReference type="PANTHER" id="PTHR33909">
    <property type="entry name" value="SEC TRANSLOCON ACCESSORY COMPLEX SUBUNIT YAJC"/>
    <property type="match status" value="1"/>
</dbReference>
<feature type="region of interest" description="Disordered" evidence="10">
    <location>
        <begin position="98"/>
        <end position="124"/>
    </location>
</feature>
<dbReference type="RefSeq" id="WP_282574027.1">
    <property type="nucleotide sequence ID" value="NZ_BAABEB010000002.1"/>
</dbReference>
<dbReference type="PANTHER" id="PTHR33909:SF1">
    <property type="entry name" value="SEC TRANSLOCON ACCESSORY COMPLEX SUBUNIT YAJC"/>
    <property type="match status" value="1"/>
</dbReference>
<dbReference type="EMBL" id="CP051627">
    <property type="protein sequence ID" value="UPT21316.1"/>
    <property type="molecule type" value="Genomic_DNA"/>
</dbReference>
<comment type="similarity">
    <text evidence="2">Belongs to the YajC family.</text>
</comment>
<gene>
    <name evidence="12" type="primary">yajC</name>
    <name evidence="12" type="ORF">FOF52_10360</name>
</gene>
<feature type="transmembrane region" description="Helical" evidence="11">
    <location>
        <begin position="20"/>
        <end position="38"/>
    </location>
</feature>
<reference evidence="12 13" key="1">
    <citation type="submission" date="2020-04" db="EMBL/GenBank/DDBJ databases">
        <title>Thermobifida alba genome sequencing and assembly.</title>
        <authorList>
            <person name="Luzics S."/>
            <person name="Horvath B."/>
            <person name="Nagy I."/>
            <person name="Toth A."/>
            <person name="Nagy I."/>
            <person name="Kukolya J."/>
        </authorList>
    </citation>
    <scope>NUCLEOTIDE SEQUENCE [LARGE SCALE GENOMIC DNA]</scope>
    <source>
        <strain evidence="12 13">DSM 43795</strain>
    </source>
</reference>
<dbReference type="SMART" id="SM01323">
    <property type="entry name" value="YajC"/>
    <property type="match status" value="1"/>
</dbReference>
<keyword evidence="6" id="KW-0653">Protein transport</keyword>
<dbReference type="NCBIfam" id="TIGR00739">
    <property type="entry name" value="yajC"/>
    <property type="match status" value="1"/>
</dbReference>
<keyword evidence="7 11" id="KW-1133">Transmembrane helix</keyword>
<proteinExistence type="inferred from homology"/>
<evidence type="ECO:0000256" key="6">
    <source>
        <dbReference type="ARBA" id="ARBA00022927"/>
    </source>
</evidence>
<protein>
    <submittedName>
        <fullName evidence="12">Preprotein translocase subunit YajC</fullName>
    </submittedName>
</protein>
<evidence type="ECO:0000256" key="5">
    <source>
        <dbReference type="ARBA" id="ARBA00022692"/>
    </source>
</evidence>
<keyword evidence="5 11" id="KW-0812">Transmembrane</keyword>
<evidence type="ECO:0000256" key="2">
    <source>
        <dbReference type="ARBA" id="ARBA00006742"/>
    </source>
</evidence>
<sequence length="124" mass="13699">MQGLITLAEQQPQNQSAGLVSQLLMFALIIVVFYLLFFRPQQKRRQQEMQMQNSLTPGTEVLTKAGIYATVVEVHDDDVELEISPGTRIRMVKGGVGEIISPQEPDDTTPPEDRPDFGGGRDGA</sequence>
<evidence type="ECO:0000256" key="4">
    <source>
        <dbReference type="ARBA" id="ARBA00022475"/>
    </source>
</evidence>
<dbReference type="PRINTS" id="PR01853">
    <property type="entry name" value="YAJCTRNLCASE"/>
</dbReference>
<organism evidence="12 13">
    <name type="scientific">Thermobifida alba</name>
    <name type="common">Thermomonospora alba</name>
    <dbReference type="NCBI Taxonomy" id="53522"/>
    <lineage>
        <taxon>Bacteria</taxon>
        <taxon>Bacillati</taxon>
        <taxon>Actinomycetota</taxon>
        <taxon>Actinomycetes</taxon>
        <taxon>Streptosporangiales</taxon>
        <taxon>Nocardiopsidaceae</taxon>
        <taxon>Thermobifida</taxon>
    </lineage>
</organism>
<keyword evidence="4" id="KW-1003">Cell membrane</keyword>
<dbReference type="InterPro" id="IPR003849">
    <property type="entry name" value="Preprotein_translocase_YajC"/>
</dbReference>
<evidence type="ECO:0000256" key="8">
    <source>
        <dbReference type="ARBA" id="ARBA00023010"/>
    </source>
</evidence>